<sequence>MTDRHTVLAPGLSATVTAAGGELIGLRDPEGRELLWQAGPEWPRHAPLLFPVVGRLKDDTLRHRGKAYSLGQHGFARDCRFRWTERSEGRASLRLTESPQTLARYPFPFVLEMIYEADGGTLSVTTRVTNTGSEALPCGVGAHPGFRWPLVDGVPKEAHVVVFESRETGQALSVRDSLLADPKPLPFDGTTLPLAESLFERDALVMPAVGSRSVRYAARGPDGQEIRAITVGWEGYKDLGIWAKPGGAAFVCIEPWFSMASPVDWDGEFAEKPGILIVPPGASRDFVWRVTL</sequence>
<reference evidence="1 2" key="1">
    <citation type="journal article" date="2014" name="Genome Announc.">
        <title>Draft Genome Sequence of Lutibaculum baratangense Strain AMV1T, Isolated from a Mud Volcano in Andamans, India.</title>
        <authorList>
            <person name="Singh A."/>
            <person name="Sreenivas A."/>
            <person name="Sathyanarayana Reddy G."/>
            <person name="Pinnaka A.K."/>
            <person name="Shivaji S."/>
        </authorList>
    </citation>
    <scope>NUCLEOTIDE SEQUENCE [LARGE SCALE GENOMIC DNA]</scope>
    <source>
        <strain evidence="1 2">AMV1</strain>
    </source>
</reference>
<dbReference type="GO" id="GO:0005975">
    <property type="term" value="P:carbohydrate metabolic process"/>
    <property type="evidence" value="ECO:0007669"/>
    <property type="project" value="InterPro"/>
</dbReference>
<evidence type="ECO:0000313" key="2">
    <source>
        <dbReference type="Proteomes" id="UP000017819"/>
    </source>
</evidence>
<dbReference type="eggNOG" id="COG2017">
    <property type="taxonomic scope" value="Bacteria"/>
</dbReference>
<dbReference type="InterPro" id="IPR011013">
    <property type="entry name" value="Gal_mutarotase_sf_dom"/>
</dbReference>
<comment type="caution">
    <text evidence="1">The sequence shown here is derived from an EMBL/GenBank/DDBJ whole genome shotgun (WGS) entry which is preliminary data.</text>
</comment>
<proteinExistence type="predicted"/>
<dbReference type="CDD" id="cd09024">
    <property type="entry name" value="Aldose_epim_lacX"/>
    <property type="match status" value="1"/>
</dbReference>
<dbReference type="Gene3D" id="2.70.98.10">
    <property type="match status" value="1"/>
</dbReference>
<dbReference type="InterPro" id="IPR037481">
    <property type="entry name" value="LacX"/>
</dbReference>
<dbReference type="AlphaFoldDB" id="V4RAI4"/>
<name>V4RAI4_9HYPH</name>
<protein>
    <submittedName>
        <fullName evidence="1">LacX protein, plasmid</fullName>
    </submittedName>
</protein>
<dbReference type="RefSeq" id="WP_023433378.1">
    <property type="nucleotide sequence ID" value="NZ_AWXZ01000039.1"/>
</dbReference>
<keyword evidence="2" id="KW-1185">Reference proteome</keyword>
<dbReference type="GO" id="GO:0016853">
    <property type="term" value="F:isomerase activity"/>
    <property type="evidence" value="ECO:0007669"/>
    <property type="project" value="InterPro"/>
</dbReference>
<dbReference type="Proteomes" id="UP000017819">
    <property type="component" value="Unassembled WGS sequence"/>
</dbReference>
<dbReference type="InterPro" id="IPR008183">
    <property type="entry name" value="Aldose_1/G6P_1-epimerase"/>
</dbReference>
<dbReference type="Pfam" id="PF01263">
    <property type="entry name" value="Aldose_epim"/>
    <property type="match status" value="1"/>
</dbReference>
<evidence type="ECO:0000313" key="1">
    <source>
        <dbReference type="EMBL" id="ESR23191.1"/>
    </source>
</evidence>
<gene>
    <name evidence="1" type="ORF">N177_3259</name>
</gene>
<organism evidence="1 2">
    <name type="scientific">Lutibaculum baratangense AMV1</name>
    <dbReference type="NCBI Taxonomy" id="631454"/>
    <lineage>
        <taxon>Bacteria</taxon>
        <taxon>Pseudomonadati</taxon>
        <taxon>Pseudomonadota</taxon>
        <taxon>Alphaproteobacteria</taxon>
        <taxon>Hyphomicrobiales</taxon>
        <taxon>Tepidamorphaceae</taxon>
        <taxon>Lutibaculum</taxon>
    </lineage>
</organism>
<dbReference type="InterPro" id="IPR014718">
    <property type="entry name" value="GH-type_carb-bd"/>
</dbReference>
<dbReference type="EMBL" id="AWXZ01000039">
    <property type="protein sequence ID" value="ESR23191.1"/>
    <property type="molecule type" value="Genomic_DNA"/>
</dbReference>
<dbReference type="SUPFAM" id="SSF74650">
    <property type="entry name" value="Galactose mutarotase-like"/>
    <property type="match status" value="1"/>
</dbReference>
<dbReference type="STRING" id="631454.N177_3259"/>
<dbReference type="GO" id="GO:0030246">
    <property type="term" value="F:carbohydrate binding"/>
    <property type="evidence" value="ECO:0007669"/>
    <property type="project" value="InterPro"/>
</dbReference>
<dbReference type="OrthoDB" id="9795355at2"/>
<accession>V4RAI4</accession>